<accession>A0A5N6QZH6</accession>
<dbReference type="InterPro" id="IPR053313">
    <property type="entry name" value="RGF"/>
</dbReference>
<organism evidence="2 3">
    <name type="scientific">Carpinus fangiana</name>
    <dbReference type="NCBI Taxonomy" id="176857"/>
    <lineage>
        <taxon>Eukaryota</taxon>
        <taxon>Viridiplantae</taxon>
        <taxon>Streptophyta</taxon>
        <taxon>Embryophyta</taxon>
        <taxon>Tracheophyta</taxon>
        <taxon>Spermatophyta</taxon>
        <taxon>Magnoliopsida</taxon>
        <taxon>eudicotyledons</taxon>
        <taxon>Gunneridae</taxon>
        <taxon>Pentapetalae</taxon>
        <taxon>rosids</taxon>
        <taxon>fabids</taxon>
        <taxon>Fagales</taxon>
        <taxon>Betulaceae</taxon>
        <taxon>Carpinus</taxon>
    </lineage>
</organism>
<dbReference type="AlphaFoldDB" id="A0A5N6QZH6"/>
<protein>
    <submittedName>
        <fullName evidence="2">Uncharacterized protein</fullName>
    </submittedName>
</protein>
<gene>
    <name evidence="2" type="ORF">FH972_008173</name>
</gene>
<dbReference type="Proteomes" id="UP000327013">
    <property type="component" value="Chromosome 3"/>
</dbReference>
<dbReference type="PANTHER" id="PTHR34961">
    <property type="entry name" value="TRANSMEMBRANE PROTEIN"/>
    <property type="match status" value="1"/>
</dbReference>
<dbReference type="OrthoDB" id="1750471at2759"/>
<evidence type="ECO:0000256" key="1">
    <source>
        <dbReference type="SAM" id="MobiDB-lite"/>
    </source>
</evidence>
<reference evidence="2 3" key="1">
    <citation type="submission" date="2019-06" db="EMBL/GenBank/DDBJ databases">
        <title>A chromosomal-level reference genome of Carpinus fangiana (Coryloideae, Betulaceae).</title>
        <authorList>
            <person name="Yang X."/>
            <person name="Wang Z."/>
            <person name="Zhang L."/>
            <person name="Hao G."/>
            <person name="Liu J."/>
            <person name="Yang Y."/>
        </authorList>
    </citation>
    <scope>NUCLEOTIDE SEQUENCE [LARGE SCALE GENOMIC DNA]</scope>
    <source>
        <strain evidence="2">Cfa_2016G</strain>
        <tissue evidence="2">Leaf</tissue>
    </source>
</reference>
<keyword evidence="3" id="KW-1185">Reference proteome</keyword>
<name>A0A5N6QZH6_9ROSI</name>
<sequence length="96" mass="10782">MNAGNARTLRVVDKASSLEFINVSDKKVESIEGGKTNGDHSKAALSKLDMIKYTRGEIPVKRLVSVSRRMPLKNQNEHPGYYADYSRPRTRPPSHN</sequence>
<evidence type="ECO:0000313" key="2">
    <source>
        <dbReference type="EMBL" id="KAE8022370.1"/>
    </source>
</evidence>
<dbReference type="PANTHER" id="PTHR34961:SF5">
    <property type="entry name" value="TRANSMEMBRANE PROTEIN"/>
    <property type="match status" value="1"/>
</dbReference>
<proteinExistence type="predicted"/>
<evidence type="ECO:0000313" key="3">
    <source>
        <dbReference type="Proteomes" id="UP000327013"/>
    </source>
</evidence>
<feature type="region of interest" description="Disordered" evidence="1">
    <location>
        <begin position="69"/>
        <end position="96"/>
    </location>
</feature>
<dbReference type="EMBL" id="CM017323">
    <property type="protein sequence ID" value="KAE8022370.1"/>
    <property type="molecule type" value="Genomic_DNA"/>
</dbReference>